<name>A0A2B4SPA7_STYPI</name>
<reference evidence="3" key="1">
    <citation type="journal article" date="2017" name="bioRxiv">
        <title>Comparative analysis of the genomes of Stylophora pistillata and Acropora digitifera provides evidence for extensive differences between species of corals.</title>
        <authorList>
            <person name="Voolstra C.R."/>
            <person name="Li Y."/>
            <person name="Liew Y.J."/>
            <person name="Baumgarten S."/>
            <person name="Zoccola D."/>
            <person name="Flot J.-F."/>
            <person name="Tambutte S."/>
            <person name="Allemand D."/>
            <person name="Aranda M."/>
        </authorList>
    </citation>
    <scope>NUCLEOTIDE SEQUENCE [LARGE SCALE GENOMIC DNA]</scope>
</reference>
<evidence type="ECO:0000313" key="3">
    <source>
        <dbReference type="Proteomes" id="UP000225706"/>
    </source>
</evidence>
<keyword evidence="3" id="KW-1185">Reference proteome</keyword>
<proteinExistence type="predicted"/>
<organism evidence="2 3">
    <name type="scientific">Stylophora pistillata</name>
    <name type="common">Smooth cauliflower coral</name>
    <dbReference type="NCBI Taxonomy" id="50429"/>
    <lineage>
        <taxon>Eukaryota</taxon>
        <taxon>Metazoa</taxon>
        <taxon>Cnidaria</taxon>
        <taxon>Anthozoa</taxon>
        <taxon>Hexacorallia</taxon>
        <taxon>Scleractinia</taxon>
        <taxon>Astrocoeniina</taxon>
        <taxon>Pocilloporidae</taxon>
        <taxon>Stylophora</taxon>
    </lineage>
</organism>
<comment type="caution">
    <text evidence="2">The sequence shown here is derived from an EMBL/GenBank/DDBJ whole genome shotgun (WGS) entry which is preliminary data.</text>
</comment>
<evidence type="ECO:0000256" key="1">
    <source>
        <dbReference type="SAM" id="MobiDB-lite"/>
    </source>
</evidence>
<protein>
    <submittedName>
        <fullName evidence="2">Uncharacterized protein</fullName>
    </submittedName>
</protein>
<feature type="compositionally biased region" description="Acidic residues" evidence="1">
    <location>
        <begin position="67"/>
        <end position="86"/>
    </location>
</feature>
<gene>
    <name evidence="2" type="ORF">AWC38_SpisGene4292</name>
</gene>
<sequence>MAAEAMIVNSELYCKVGGVPVLLVTSLADEDEVDTAANTVTIRGNDTSVRIEGNTGTIRAVHHEKDEEGEDDDDDDEDEEREDFSDDNGGVMTFQVDSLQEIDSAGNPVGLSGPSNKKHGVNSLASQIERYTFSPLDNSSTYQGIPVKSVNLSVYLTGPQASLDLQVMLFLEGGIVGFGNETFSVRRGTFKFNIKVRLMFNMVMMTHISQSVCVISDRYRNITFKLVSEHRPLLAFSYAQLSRRLKRNEVTVVCLAVLLVKCLADEDDVNTNANTVTIRGNDTSVRIEGNTGKIKAVHFDKDDDDEELEDEDFDDDEEMLTFQVDSLEEKDSNGNVVGLTGPTQRKHALTSLVNQIQKFSFSPLNNSTTFQGLPVKRINLSVSLAGPQANLEIQVLLFLKSGKIEFGNETFNVRSGTFKFNIKVSDWKFCGTNSEVCKNSATGANETGQFLDIGMSIGSVAEEPEEVEDGEIPGEDICVPEEPDEEHECPRIFNMGGNSEMMLNKGALTGNNEYVLFPTGFPKFERKGLMKTFVFRVPRFNNTVLIDPSVNVGTMKKGGGKSGAGYNAAQSPLFFCFVLLLCKLVTQ</sequence>
<dbReference type="STRING" id="50429.A0A2B4SPA7"/>
<feature type="region of interest" description="Disordered" evidence="1">
    <location>
        <begin position="53"/>
        <end position="90"/>
    </location>
</feature>
<dbReference type="OrthoDB" id="5977965at2759"/>
<dbReference type="EMBL" id="LSMT01000043">
    <property type="protein sequence ID" value="PFX30903.1"/>
    <property type="molecule type" value="Genomic_DNA"/>
</dbReference>
<dbReference type="Proteomes" id="UP000225706">
    <property type="component" value="Unassembled WGS sequence"/>
</dbReference>
<evidence type="ECO:0000313" key="2">
    <source>
        <dbReference type="EMBL" id="PFX30903.1"/>
    </source>
</evidence>
<accession>A0A2B4SPA7</accession>
<dbReference type="AlphaFoldDB" id="A0A2B4SPA7"/>